<evidence type="ECO:0000256" key="1">
    <source>
        <dbReference type="ARBA" id="ARBA00000427"/>
    </source>
</evidence>
<proteinExistence type="inferred from homology"/>
<dbReference type="InterPro" id="IPR036278">
    <property type="entry name" value="Sialidase_sf"/>
</dbReference>
<dbReference type="STRING" id="1484053.SAMN05444274_101535"/>
<gene>
    <name evidence="6" type="ORF">SAMN05444274_101535</name>
</gene>
<dbReference type="OrthoDB" id="7294637at2"/>
<dbReference type="CDD" id="cd15482">
    <property type="entry name" value="Sialidase_non-viral"/>
    <property type="match status" value="1"/>
</dbReference>
<protein>
    <recommendedName>
        <fullName evidence="3">exo-alpha-sialidase</fullName>
        <ecNumber evidence="3">3.2.1.18</ecNumber>
    </recommendedName>
</protein>
<dbReference type="GO" id="GO:0005737">
    <property type="term" value="C:cytoplasm"/>
    <property type="evidence" value="ECO:0007669"/>
    <property type="project" value="TreeGrafter"/>
</dbReference>
<dbReference type="GO" id="GO:0009313">
    <property type="term" value="P:oligosaccharide catabolic process"/>
    <property type="evidence" value="ECO:0007669"/>
    <property type="project" value="TreeGrafter"/>
</dbReference>
<feature type="signal peptide" evidence="4">
    <location>
        <begin position="1"/>
        <end position="24"/>
    </location>
</feature>
<dbReference type="SUPFAM" id="SSF50939">
    <property type="entry name" value="Sialidases"/>
    <property type="match status" value="1"/>
</dbReference>
<evidence type="ECO:0000256" key="2">
    <source>
        <dbReference type="ARBA" id="ARBA00009348"/>
    </source>
</evidence>
<dbReference type="Gene3D" id="2.120.10.10">
    <property type="match status" value="1"/>
</dbReference>
<dbReference type="EMBL" id="FQUM01000001">
    <property type="protein sequence ID" value="SHE50369.1"/>
    <property type="molecule type" value="Genomic_DNA"/>
</dbReference>
<name>A0A1M4U0Y9_9BACT</name>
<accession>A0A1M4U0Y9</accession>
<evidence type="ECO:0000259" key="5">
    <source>
        <dbReference type="Pfam" id="PF13088"/>
    </source>
</evidence>
<evidence type="ECO:0000256" key="4">
    <source>
        <dbReference type="SAM" id="SignalP"/>
    </source>
</evidence>
<dbReference type="GO" id="GO:0004308">
    <property type="term" value="F:exo-alpha-sialidase activity"/>
    <property type="evidence" value="ECO:0007669"/>
    <property type="project" value="UniProtKB-EC"/>
</dbReference>
<dbReference type="EC" id="3.2.1.18" evidence="3"/>
<feature type="domain" description="Sialidase" evidence="5">
    <location>
        <begin position="66"/>
        <end position="359"/>
    </location>
</feature>
<sequence>MIFNFSIRNIGLLCFLLVGVISCAKNEEEPEQIEKEPEQEYIALFEKGQEGYSCYRIPAIIRSKSGTLLAFAEGRKYGCADEGDIDLVVKRSTDNGKSWSNLSIVWDDGSNTCGNPAPVVDEVTGKIILLMTWNNGEDHIGEINDGSSKDTRRVFVTTSDDDGVSWTEPYEITSAVKESTWGWYATGPCHGIQIKKGNYAGRLVIPCDNISLKSEGGKGHSHVIYSDDGGESWQLGNNVPENEYNPNESTVAELSNGDLMLNMRCGNSNNFRLVSTSSDGGVTWTEPMPDFELLDPVCQGSLLAMERNGQHTLFFSNAASTKRENMTIKMSTNDGEVWSRSYAVHSGPSAYSDIVNVSEDEIAILFEHGISARYERIVYQLISIEDFRF</sequence>
<feature type="chain" id="PRO_5012409158" description="exo-alpha-sialidase" evidence="4">
    <location>
        <begin position="25"/>
        <end position="389"/>
    </location>
</feature>
<dbReference type="Pfam" id="PF13088">
    <property type="entry name" value="BNR_2"/>
    <property type="match status" value="1"/>
</dbReference>
<reference evidence="6 7" key="1">
    <citation type="submission" date="2016-11" db="EMBL/GenBank/DDBJ databases">
        <authorList>
            <person name="Jaros S."/>
            <person name="Januszkiewicz K."/>
            <person name="Wedrychowicz H."/>
        </authorList>
    </citation>
    <scope>NUCLEOTIDE SEQUENCE [LARGE SCALE GENOMIC DNA]</scope>
    <source>
        <strain evidence="6 7">DSM 26910</strain>
    </source>
</reference>
<dbReference type="GO" id="GO:0006689">
    <property type="term" value="P:ganglioside catabolic process"/>
    <property type="evidence" value="ECO:0007669"/>
    <property type="project" value="TreeGrafter"/>
</dbReference>
<evidence type="ECO:0000313" key="7">
    <source>
        <dbReference type="Proteomes" id="UP000184164"/>
    </source>
</evidence>
<dbReference type="Proteomes" id="UP000184164">
    <property type="component" value="Unassembled WGS sequence"/>
</dbReference>
<keyword evidence="4" id="KW-0732">Signal</keyword>
<dbReference type="GO" id="GO:0016020">
    <property type="term" value="C:membrane"/>
    <property type="evidence" value="ECO:0007669"/>
    <property type="project" value="TreeGrafter"/>
</dbReference>
<dbReference type="PANTHER" id="PTHR10628:SF30">
    <property type="entry name" value="EXO-ALPHA-SIALIDASE"/>
    <property type="match status" value="1"/>
</dbReference>
<evidence type="ECO:0000313" key="6">
    <source>
        <dbReference type="EMBL" id="SHE50369.1"/>
    </source>
</evidence>
<dbReference type="AlphaFoldDB" id="A0A1M4U0Y9"/>
<dbReference type="InterPro" id="IPR026856">
    <property type="entry name" value="Sialidase_fam"/>
</dbReference>
<dbReference type="PANTHER" id="PTHR10628">
    <property type="entry name" value="SIALIDASE"/>
    <property type="match status" value="1"/>
</dbReference>
<comment type="similarity">
    <text evidence="2">Belongs to the glycosyl hydrolase 33 family.</text>
</comment>
<dbReference type="InterPro" id="IPR011040">
    <property type="entry name" value="Sialidase"/>
</dbReference>
<organism evidence="6 7">
    <name type="scientific">Mariniphaga anaerophila</name>
    <dbReference type="NCBI Taxonomy" id="1484053"/>
    <lineage>
        <taxon>Bacteria</taxon>
        <taxon>Pseudomonadati</taxon>
        <taxon>Bacteroidota</taxon>
        <taxon>Bacteroidia</taxon>
        <taxon>Marinilabiliales</taxon>
        <taxon>Prolixibacteraceae</taxon>
        <taxon>Mariniphaga</taxon>
    </lineage>
</organism>
<keyword evidence="7" id="KW-1185">Reference proteome</keyword>
<evidence type="ECO:0000256" key="3">
    <source>
        <dbReference type="ARBA" id="ARBA00012733"/>
    </source>
</evidence>
<comment type="catalytic activity">
    <reaction evidence="1">
        <text>Hydrolysis of alpha-(2-&gt;3)-, alpha-(2-&gt;6)-, alpha-(2-&gt;8)- glycosidic linkages of terminal sialic acid residues in oligosaccharides, glycoproteins, glycolipids, colominic acid and synthetic substrates.</text>
        <dbReference type="EC" id="3.2.1.18"/>
    </reaction>
</comment>